<feature type="non-terminal residue" evidence="2">
    <location>
        <position position="86"/>
    </location>
</feature>
<protein>
    <submittedName>
        <fullName evidence="2">Uncharacterized protein</fullName>
    </submittedName>
</protein>
<name>A0ABN9HDT3_9NEOB</name>
<accession>A0ABN9HDT3</accession>
<dbReference type="EMBL" id="CATNWA010020780">
    <property type="protein sequence ID" value="CAI9619880.1"/>
    <property type="molecule type" value="Genomic_DNA"/>
</dbReference>
<comment type="caution">
    <text evidence="2">The sequence shown here is derived from an EMBL/GenBank/DDBJ whole genome shotgun (WGS) entry which is preliminary data.</text>
</comment>
<proteinExistence type="predicted"/>
<feature type="compositionally biased region" description="Polar residues" evidence="1">
    <location>
        <begin position="20"/>
        <end position="31"/>
    </location>
</feature>
<gene>
    <name evidence="2" type="ORF">SPARVUS_LOCUS15898154</name>
</gene>
<evidence type="ECO:0000313" key="2">
    <source>
        <dbReference type="EMBL" id="CAI9619880.1"/>
    </source>
</evidence>
<keyword evidence="3" id="KW-1185">Reference proteome</keyword>
<organism evidence="2 3">
    <name type="scientific">Staurois parvus</name>
    <dbReference type="NCBI Taxonomy" id="386267"/>
    <lineage>
        <taxon>Eukaryota</taxon>
        <taxon>Metazoa</taxon>
        <taxon>Chordata</taxon>
        <taxon>Craniata</taxon>
        <taxon>Vertebrata</taxon>
        <taxon>Euteleostomi</taxon>
        <taxon>Amphibia</taxon>
        <taxon>Batrachia</taxon>
        <taxon>Anura</taxon>
        <taxon>Neobatrachia</taxon>
        <taxon>Ranoidea</taxon>
        <taxon>Ranidae</taxon>
        <taxon>Staurois</taxon>
    </lineage>
</organism>
<sequence length="86" mass="9120">MDFLSLPILAMGQELKENLPNGSQQGRTDNSWGPRAIGDHGAPVSSPTLKSHPKKPMKGIRGISWGPLLTPGPRAVPKFPNGQSAP</sequence>
<dbReference type="Proteomes" id="UP001162483">
    <property type="component" value="Unassembled WGS sequence"/>
</dbReference>
<evidence type="ECO:0000256" key="1">
    <source>
        <dbReference type="SAM" id="MobiDB-lite"/>
    </source>
</evidence>
<evidence type="ECO:0000313" key="3">
    <source>
        <dbReference type="Proteomes" id="UP001162483"/>
    </source>
</evidence>
<feature type="region of interest" description="Disordered" evidence="1">
    <location>
        <begin position="15"/>
        <end position="86"/>
    </location>
</feature>
<reference evidence="2" key="1">
    <citation type="submission" date="2023-05" db="EMBL/GenBank/DDBJ databases">
        <authorList>
            <person name="Stuckert A."/>
        </authorList>
    </citation>
    <scope>NUCLEOTIDE SEQUENCE</scope>
</reference>